<dbReference type="HOGENOM" id="CLU_2086069_0_0_1"/>
<reference evidence="1" key="1">
    <citation type="submission" date="2013-07" db="EMBL/GenBank/DDBJ databases">
        <title>The genome of an arbuscular mycorrhizal fungus provides insights into the evolution of the oldest plant symbiosis.</title>
        <authorList>
            <consortium name="DOE Joint Genome Institute"/>
            <person name="Tisserant E."/>
            <person name="Malbreil M."/>
            <person name="Kuo A."/>
            <person name="Kohler A."/>
            <person name="Symeonidi A."/>
            <person name="Balestrini R."/>
            <person name="Charron P."/>
            <person name="Duensing N."/>
            <person name="Frei-dit-Frey N."/>
            <person name="Gianinazzi-Pearson V."/>
            <person name="Gilbert B."/>
            <person name="Handa Y."/>
            <person name="Hijri M."/>
            <person name="Kaul R."/>
            <person name="Kawaguchi M."/>
            <person name="Krajinski F."/>
            <person name="Lammers P."/>
            <person name="Lapierre D."/>
            <person name="Masclaux F.G."/>
            <person name="Murat C."/>
            <person name="Morin E."/>
            <person name="Ndikumana S."/>
            <person name="Pagni M."/>
            <person name="Petitpierre D."/>
            <person name="Requena N."/>
            <person name="Rosikiewicz P."/>
            <person name="Riley R."/>
            <person name="Saito K."/>
            <person name="San Clemente H."/>
            <person name="Shapiro H."/>
            <person name="van Tuinen D."/>
            <person name="Becard G."/>
            <person name="Bonfante P."/>
            <person name="Paszkowski U."/>
            <person name="Shachar-Hill Y."/>
            <person name="Young J.P."/>
            <person name="Sanders I.R."/>
            <person name="Henrissat B."/>
            <person name="Rensing S.A."/>
            <person name="Grigoriev I.V."/>
            <person name="Corradi N."/>
            <person name="Roux C."/>
            <person name="Martin F."/>
        </authorList>
    </citation>
    <scope>NUCLEOTIDE SEQUENCE</scope>
    <source>
        <strain evidence="1">DAOM 197198</strain>
    </source>
</reference>
<dbReference type="AlphaFoldDB" id="U9SXJ4"/>
<accession>U9SXJ4</accession>
<gene>
    <name evidence="1" type="ORF">GLOINDRAFT_88310</name>
</gene>
<organism evidence="1">
    <name type="scientific">Rhizophagus irregularis (strain DAOM 181602 / DAOM 197198 / MUCL 43194)</name>
    <name type="common">Arbuscular mycorrhizal fungus</name>
    <name type="synonym">Glomus intraradices</name>
    <dbReference type="NCBI Taxonomy" id="747089"/>
    <lineage>
        <taxon>Eukaryota</taxon>
        <taxon>Fungi</taxon>
        <taxon>Fungi incertae sedis</taxon>
        <taxon>Mucoromycota</taxon>
        <taxon>Glomeromycotina</taxon>
        <taxon>Glomeromycetes</taxon>
        <taxon>Glomerales</taxon>
        <taxon>Glomeraceae</taxon>
        <taxon>Rhizophagus</taxon>
    </lineage>
</organism>
<protein>
    <submittedName>
        <fullName evidence="1">Uncharacterized protein</fullName>
    </submittedName>
</protein>
<sequence length="117" mass="13513">MKIRIITLLVDVALRYSAKFTQPIYVTPFLCTQEICQTILHLFQLSIFDGFMLYFRIMWFIFNDIDRLDATIASIVSVGLNYNSGGIRGRVPDMPADTVKYFVKMSGKSTQIYEPRN</sequence>
<dbReference type="EMBL" id="KI298519">
    <property type="protein sequence ID" value="ERZ98767.1"/>
    <property type="molecule type" value="Genomic_DNA"/>
</dbReference>
<name>U9SXJ4_RHIID</name>
<evidence type="ECO:0000313" key="1">
    <source>
        <dbReference type="EMBL" id="ERZ98767.1"/>
    </source>
</evidence>
<proteinExistence type="predicted"/>